<name>A0A0E3Z9G0_9FUSO</name>
<dbReference type="Pfam" id="PF08937">
    <property type="entry name" value="ThsB_TIR"/>
    <property type="match status" value="1"/>
</dbReference>
<reference evidence="2 3" key="1">
    <citation type="journal article" date="2012" name="BMC Genomics">
        <title>Genomic sequence analysis and characterization of Sneathia amnii sp. nov.</title>
        <authorList>
            <consortium name="Vaginal Microbiome Consortium (additional members)"/>
            <person name="Harwich M.D.Jr."/>
            <person name="Serrano M.G."/>
            <person name="Fettweis J.M."/>
            <person name="Alves J.M."/>
            <person name="Reimers M.A."/>
            <person name="Buck G.A."/>
            <person name="Jefferson K.K."/>
        </authorList>
    </citation>
    <scope>NUCLEOTIDE SEQUENCE [LARGE SCALE GENOMIC DNA]</scope>
    <source>
        <strain evidence="2 3">SN35</strain>
    </source>
</reference>
<sequence length="163" mass="19011">MARRVFFSFHYEEDINRSMTVRNSWVTRGKEAAGFIDKAEFEKVKRNGENAVYKWIDKQLEGTSVTVVLIGKETLNRQFVQYEIRKSIERGNAIIGIYIHNIRDVRTQRTSVKGNSHTVIGYYNDCTPMYFDSICDGLYDYSEDYGYYNLGSWIEKAAQKKGK</sequence>
<evidence type="ECO:0000259" key="1">
    <source>
        <dbReference type="Pfam" id="PF08937"/>
    </source>
</evidence>
<dbReference type="STRING" id="187101.VC03_00380"/>
<proteinExistence type="predicted"/>
<dbReference type="EMBL" id="CP011280">
    <property type="protein sequence ID" value="AKC95052.1"/>
    <property type="molecule type" value="Genomic_DNA"/>
</dbReference>
<dbReference type="InterPro" id="IPR036490">
    <property type="entry name" value="ThsB_TIR-like_sf"/>
</dbReference>
<keyword evidence="3" id="KW-1185">Reference proteome</keyword>
<protein>
    <recommendedName>
        <fullName evidence="1">Thoeris protein ThsB TIR-like domain-containing protein</fullName>
    </recommendedName>
</protein>
<dbReference type="Proteomes" id="UP000033103">
    <property type="component" value="Chromosome"/>
</dbReference>
<dbReference type="AlphaFoldDB" id="A0A0E3Z9G0"/>
<dbReference type="RefSeq" id="WP_046328158.1">
    <property type="nucleotide sequence ID" value="NZ_CP011280.1"/>
</dbReference>
<dbReference type="PATRIC" id="fig|1069640.6.peg.69"/>
<dbReference type="SUPFAM" id="SSF52206">
    <property type="entry name" value="Hypothetical protein MTH538"/>
    <property type="match status" value="1"/>
</dbReference>
<dbReference type="InterPro" id="IPR015032">
    <property type="entry name" value="ThsB__TIR-like_domain"/>
</dbReference>
<organism evidence="2 3">
    <name type="scientific">Sneathia vaginalis</name>
    <dbReference type="NCBI Taxonomy" id="187101"/>
    <lineage>
        <taxon>Bacteria</taxon>
        <taxon>Fusobacteriati</taxon>
        <taxon>Fusobacteriota</taxon>
        <taxon>Fusobacteriia</taxon>
        <taxon>Fusobacteriales</taxon>
        <taxon>Leptotrichiaceae</taxon>
        <taxon>Sneathia</taxon>
    </lineage>
</organism>
<dbReference type="KEGG" id="sns:VC03_00380"/>
<evidence type="ECO:0000313" key="3">
    <source>
        <dbReference type="Proteomes" id="UP000033103"/>
    </source>
</evidence>
<dbReference type="Gene3D" id="3.40.50.11200">
    <property type="match status" value="1"/>
</dbReference>
<feature type="domain" description="Thoeris protein ThsB TIR-like" evidence="1">
    <location>
        <begin position="6"/>
        <end position="102"/>
    </location>
</feature>
<gene>
    <name evidence="2" type="ORF">VC03_00380</name>
</gene>
<evidence type="ECO:0000313" key="2">
    <source>
        <dbReference type="EMBL" id="AKC95052.1"/>
    </source>
</evidence>
<dbReference type="HOGENOM" id="CLU_098991_0_0_0"/>
<dbReference type="OrthoDB" id="9811746at2"/>
<accession>A0A0E3Z9G0</accession>